<dbReference type="EMBL" id="CP025188">
    <property type="protein sequence ID" value="AWV20631.1"/>
    <property type="molecule type" value="Genomic_DNA"/>
</dbReference>
<evidence type="ECO:0000313" key="1">
    <source>
        <dbReference type="EMBL" id="AWV20631.1"/>
    </source>
</evidence>
<proteinExistence type="predicted"/>
<accession>A0A4Y1MRM3</accession>
<gene>
    <name evidence="1" type="ORF">RADP37_04691</name>
</gene>
<organism evidence="1">
    <name type="scientific">Roseomonas mucosa</name>
    <dbReference type="NCBI Taxonomy" id="207340"/>
    <lineage>
        <taxon>Bacteria</taxon>
        <taxon>Pseudomonadati</taxon>
        <taxon>Pseudomonadota</taxon>
        <taxon>Alphaproteobacteria</taxon>
        <taxon>Acetobacterales</taxon>
        <taxon>Roseomonadaceae</taxon>
        <taxon>Roseomonas</taxon>
    </lineage>
</organism>
<name>A0A4Y1MRM3_9PROT</name>
<protein>
    <submittedName>
        <fullName evidence="1">Uncharacterized protein</fullName>
    </submittedName>
</protein>
<dbReference type="AlphaFoldDB" id="A0A4Y1MRM3"/>
<keyword evidence="1" id="KW-0614">Plasmid</keyword>
<dbReference type="RefSeq" id="WP_168550435.1">
    <property type="nucleotide sequence ID" value="NZ_CP025188.1"/>
</dbReference>
<sequence>MANRSSALSATFQRQVDVQDFGPAIRLRDRPGAPANPHDVVVGLGTDPDSPETQVQRARRVVQYETMLERGTITAEQVEACERYLAVAGAAEGARARSLIPTGRLPAWMRGAPTERLVKATIDLRSARSAIGNNGRALMDLLVVENLLISAIAERRREDRKTTLGQVQATLTRLAEHWG</sequence>
<reference evidence="1" key="1">
    <citation type="submission" date="2017-12" db="EMBL/GenBank/DDBJ databases">
        <authorList>
            <person name="Martens C."/>
            <person name="Dahlstrom E."/>
            <person name="Barbian K."/>
            <person name="Sykora L."/>
            <person name="Ricklefs S."/>
            <person name="Bruno D."/>
            <person name="Anzick I."/>
            <person name="Myles I."/>
            <person name="Datta S.K."/>
        </authorList>
    </citation>
    <scope>NUCLEOTIDE SEQUENCE</scope>
    <source>
        <strain evidence="1">AD2</strain>
        <plasmid evidence="1">p1-AD2</plasmid>
    </source>
</reference>
<geneLocation type="plasmid" evidence="1">
    <name>p1-AD2</name>
</geneLocation>